<evidence type="ECO:0000256" key="18">
    <source>
        <dbReference type="HAMAP-Rule" id="MF_01966"/>
    </source>
</evidence>
<feature type="domain" description="YjeF N-terminal" evidence="21">
    <location>
        <begin position="9"/>
        <end position="211"/>
    </location>
</feature>
<evidence type="ECO:0000256" key="11">
    <source>
        <dbReference type="ARBA" id="ARBA00023235"/>
    </source>
</evidence>
<comment type="catalytic activity">
    <reaction evidence="15 17 19">
        <text>(6S)-NADHX + ADP = AMP + phosphate + NADH + H(+)</text>
        <dbReference type="Rhea" id="RHEA:32223"/>
        <dbReference type="ChEBI" id="CHEBI:15378"/>
        <dbReference type="ChEBI" id="CHEBI:43474"/>
        <dbReference type="ChEBI" id="CHEBI:57945"/>
        <dbReference type="ChEBI" id="CHEBI:64074"/>
        <dbReference type="ChEBI" id="CHEBI:456215"/>
        <dbReference type="ChEBI" id="CHEBI:456216"/>
        <dbReference type="EC" id="4.2.1.136"/>
    </reaction>
</comment>
<comment type="similarity">
    <text evidence="3 19">In the N-terminal section; belongs to the NnrE/AIBP family.</text>
</comment>
<keyword evidence="7 17" id="KW-0067">ATP-binding</keyword>
<dbReference type="InterPro" id="IPR036652">
    <property type="entry name" value="YjeF_N_dom_sf"/>
</dbReference>
<dbReference type="NCBIfam" id="TIGR00197">
    <property type="entry name" value="yjeF_nterm"/>
    <property type="match status" value="1"/>
</dbReference>
<dbReference type="InterPro" id="IPR030677">
    <property type="entry name" value="Nnr"/>
</dbReference>
<dbReference type="Pfam" id="PF01256">
    <property type="entry name" value="Carb_kinase"/>
    <property type="match status" value="1"/>
</dbReference>
<comment type="caution">
    <text evidence="18">Lacks conserved residue(s) required for the propagation of feature annotation.</text>
</comment>
<keyword evidence="13" id="KW-0511">Multifunctional enzyme</keyword>
<feature type="binding site" evidence="17">
    <location>
        <position position="431"/>
    </location>
    <ligand>
        <name>AMP</name>
        <dbReference type="ChEBI" id="CHEBI:456215"/>
    </ligand>
</feature>
<feature type="binding site" evidence="17">
    <location>
        <position position="255"/>
    </location>
    <ligand>
        <name>(6S)-NADPHX</name>
        <dbReference type="ChEBI" id="CHEBI:64076"/>
    </ligand>
</feature>
<evidence type="ECO:0000259" key="21">
    <source>
        <dbReference type="PROSITE" id="PS51385"/>
    </source>
</evidence>
<dbReference type="InterPro" id="IPR004443">
    <property type="entry name" value="YjeF_N_dom"/>
</dbReference>
<comment type="function">
    <text evidence="14 19">Bifunctional enzyme that catalyzes the epimerization of the S- and R-forms of NAD(P)HX and the dehydration of the S-form of NAD(P)HX at the expense of ADP, which is converted to AMP. This allows the repair of both epimers of NAD(P)HX, a damaged form of NAD(P)H that is a result of enzymatic or heat-dependent hydration.</text>
</comment>
<dbReference type="SUPFAM" id="SSF53613">
    <property type="entry name" value="Ribokinase-like"/>
    <property type="match status" value="1"/>
</dbReference>
<dbReference type="GO" id="GO:0110051">
    <property type="term" value="P:metabolite repair"/>
    <property type="evidence" value="ECO:0007669"/>
    <property type="project" value="TreeGrafter"/>
</dbReference>
<dbReference type="EMBL" id="CADCWP010000337">
    <property type="protein sequence ID" value="CAA9587393.1"/>
    <property type="molecule type" value="Genomic_DNA"/>
</dbReference>
<evidence type="ECO:0000256" key="14">
    <source>
        <dbReference type="ARBA" id="ARBA00025153"/>
    </source>
</evidence>
<evidence type="ECO:0000256" key="1">
    <source>
        <dbReference type="ARBA" id="ARBA00000013"/>
    </source>
</evidence>
<dbReference type="EC" id="4.2.1.136" evidence="19"/>
<feature type="binding site" evidence="17">
    <location>
        <position position="317"/>
    </location>
    <ligand>
        <name>(6S)-NADPHX</name>
        <dbReference type="ChEBI" id="CHEBI:64076"/>
    </ligand>
</feature>
<evidence type="ECO:0000256" key="7">
    <source>
        <dbReference type="ARBA" id="ARBA00022840"/>
    </source>
</evidence>
<dbReference type="HAMAP" id="MF_01965">
    <property type="entry name" value="NADHX_dehydratase"/>
    <property type="match status" value="1"/>
</dbReference>
<dbReference type="Gene3D" id="3.40.1190.20">
    <property type="match status" value="1"/>
</dbReference>
<evidence type="ECO:0000256" key="2">
    <source>
        <dbReference type="ARBA" id="ARBA00000909"/>
    </source>
</evidence>
<dbReference type="HAMAP" id="MF_01966">
    <property type="entry name" value="NADHX_epimerase"/>
    <property type="match status" value="1"/>
</dbReference>
<evidence type="ECO:0000256" key="6">
    <source>
        <dbReference type="ARBA" id="ARBA00022741"/>
    </source>
</evidence>
<dbReference type="InterPro" id="IPR017953">
    <property type="entry name" value="Carbohydrate_kinase_pred_CS"/>
</dbReference>
<evidence type="ECO:0000256" key="12">
    <source>
        <dbReference type="ARBA" id="ARBA00023239"/>
    </source>
</evidence>
<evidence type="ECO:0000256" key="9">
    <source>
        <dbReference type="ARBA" id="ARBA00022958"/>
    </source>
</evidence>
<dbReference type="SUPFAM" id="SSF64153">
    <property type="entry name" value="YjeF N-terminal domain-like"/>
    <property type="match status" value="1"/>
</dbReference>
<keyword evidence="11 18" id="KW-0413">Isomerase</keyword>
<dbReference type="EC" id="5.1.99.6" evidence="19"/>
<comment type="similarity">
    <text evidence="17">Belongs to the NnrD/CARKD family.</text>
</comment>
<comment type="catalytic activity">
    <reaction evidence="2 18 19">
        <text>(6R)-NADPHX = (6S)-NADPHX</text>
        <dbReference type="Rhea" id="RHEA:32227"/>
        <dbReference type="ChEBI" id="CHEBI:64076"/>
        <dbReference type="ChEBI" id="CHEBI:64077"/>
        <dbReference type="EC" id="5.1.99.6"/>
    </reaction>
</comment>
<comment type="function">
    <text evidence="17">Catalyzes the dehydration of the S-form of NAD(P)HX at the expense of ADP, which is converted to AMP. Together with NAD(P)HX epimerase, which catalyzes the epimerization of the S- and R-forms, the enzyme allows the repair of both epimers of NAD(P)HX, a damaged form of NAD(P)H that is a result of enzymatic or heat-dependent hydration.</text>
</comment>
<comment type="catalytic activity">
    <reaction evidence="1 18 19">
        <text>(6R)-NADHX = (6S)-NADHX</text>
        <dbReference type="Rhea" id="RHEA:32215"/>
        <dbReference type="ChEBI" id="CHEBI:64074"/>
        <dbReference type="ChEBI" id="CHEBI:64075"/>
        <dbReference type="EC" id="5.1.99.6"/>
    </reaction>
</comment>
<feature type="binding site" evidence="17">
    <location>
        <begin position="402"/>
        <end position="406"/>
    </location>
    <ligand>
        <name>AMP</name>
        <dbReference type="ChEBI" id="CHEBI:456215"/>
    </ligand>
</feature>
<dbReference type="InterPro" id="IPR029056">
    <property type="entry name" value="Ribokinase-like"/>
</dbReference>
<evidence type="ECO:0000256" key="4">
    <source>
        <dbReference type="ARBA" id="ARBA00009524"/>
    </source>
</evidence>
<dbReference type="GO" id="GO:0046872">
    <property type="term" value="F:metal ion binding"/>
    <property type="evidence" value="ECO:0007669"/>
    <property type="project" value="UniProtKB-UniRule"/>
</dbReference>
<evidence type="ECO:0000256" key="16">
    <source>
        <dbReference type="ARBA" id="ARBA00049209"/>
    </source>
</evidence>
<feature type="binding site" evidence="18">
    <location>
        <position position="121"/>
    </location>
    <ligand>
        <name>K(+)</name>
        <dbReference type="ChEBI" id="CHEBI:29103"/>
    </ligand>
</feature>
<evidence type="ECO:0000256" key="10">
    <source>
        <dbReference type="ARBA" id="ARBA00023027"/>
    </source>
</evidence>
<dbReference type="CDD" id="cd01171">
    <property type="entry name" value="YXKO-related"/>
    <property type="match status" value="1"/>
</dbReference>
<keyword evidence="9 18" id="KW-0630">Potassium</keyword>
<keyword evidence="8 17" id="KW-0521">NADP</keyword>
<dbReference type="Gene3D" id="3.40.50.10260">
    <property type="entry name" value="YjeF N-terminal domain"/>
    <property type="match status" value="1"/>
</dbReference>
<reference evidence="22" key="1">
    <citation type="submission" date="2020-02" db="EMBL/GenBank/DDBJ databases">
        <authorList>
            <person name="Meier V. D."/>
        </authorList>
    </citation>
    <scope>NUCLEOTIDE SEQUENCE</scope>
    <source>
        <strain evidence="22">AVDCRST_MAG86</strain>
    </source>
</reference>
<dbReference type="GO" id="GO:0005524">
    <property type="term" value="F:ATP binding"/>
    <property type="evidence" value="ECO:0007669"/>
    <property type="project" value="UniProtKB-UniRule"/>
</dbReference>
<comment type="similarity">
    <text evidence="18">Belongs to the NnrE/AIBP family.</text>
</comment>
<dbReference type="PIRSF" id="PIRSF017184">
    <property type="entry name" value="Nnr"/>
    <property type="match status" value="1"/>
</dbReference>
<feature type="binding site" evidence="18">
    <location>
        <position position="157"/>
    </location>
    <ligand>
        <name>K(+)</name>
        <dbReference type="ChEBI" id="CHEBI:29103"/>
    </ligand>
</feature>
<organism evidence="22">
    <name type="scientific">uncultured Truepera sp</name>
    <dbReference type="NCBI Taxonomy" id="543023"/>
    <lineage>
        <taxon>Bacteria</taxon>
        <taxon>Thermotogati</taxon>
        <taxon>Deinococcota</taxon>
        <taxon>Deinococci</taxon>
        <taxon>Trueperales</taxon>
        <taxon>Trueperaceae</taxon>
        <taxon>Truepera</taxon>
        <taxon>environmental samples</taxon>
    </lineage>
</organism>
<comment type="catalytic activity">
    <reaction evidence="16 17 19">
        <text>(6S)-NADPHX + ADP = AMP + phosphate + NADPH + H(+)</text>
        <dbReference type="Rhea" id="RHEA:32235"/>
        <dbReference type="ChEBI" id="CHEBI:15378"/>
        <dbReference type="ChEBI" id="CHEBI:43474"/>
        <dbReference type="ChEBI" id="CHEBI:57783"/>
        <dbReference type="ChEBI" id="CHEBI:64076"/>
        <dbReference type="ChEBI" id="CHEBI:456215"/>
        <dbReference type="ChEBI" id="CHEBI:456216"/>
        <dbReference type="EC" id="4.2.1.136"/>
    </reaction>
</comment>
<feature type="binding site" evidence="18">
    <location>
        <begin position="125"/>
        <end position="131"/>
    </location>
    <ligand>
        <name>(6S)-NADPHX</name>
        <dbReference type="ChEBI" id="CHEBI:64076"/>
    </ligand>
</feature>
<keyword evidence="12 17" id="KW-0456">Lyase</keyword>
<feature type="binding site" evidence="18">
    <location>
        <position position="56"/>
    </location>
    <ligand>
        <name>K(+)</name>
        <dbReference type="ChEBI" id="CHEBI:29103"/>
    </ligand>
</feature>
<dbReference type="NCBIfam" id="TIGR00196">
    <property type="entry name" value="yjeF_cterm"/>
    <property type="match status" value="1"/>
</dbReference>
<gene>
    <name evidence="17" type="primary">nnrD</name>
    <name evidence="18" type="synonym">nnrE</name>
    <name evidence="22" type="ORF">AVDCRST_MAG86-3797</name>
</gene>
<evidence type="ECO:0000256" key="19">
    <source>
        <dbReference type="PIRNR" id="PIRNR017184"/>
    </source>
</evidence>
<evidence type="ECO:0000259" key="20">
    <source>
        <dbReference type="PROSITE" id="PS51383"/>
    </source>
</evidence>
<name>A0A6J4VS72_9DEIN</name>
<comment type="subunit">
    <text evidence="17">Homotetramer.</text>
</comment>
<dbReference type="AlphaFoldDB" id="A0A6J4VS72"/>
<dbReference type="PANTHER" id="PTHR12592">
    <property type="entry name" value="ATP-DEPENDENT (S)-NAD(P)H-HYDRATE DEHYDRATASE FAMILY MEMBER"/>
    <property type="match status" value="1"/>
</dbReference>
<evidence type="ECO:0000256" key="5">
    <source>
        <dbReference type="ARBA" id="ARBA00022723"/>
    </source>
</evidence>
<dbReference type="PROSITE" id="PS51385">
    <property type="entry name" value="YJEF_N"/>
    <property type="match status" value="1"/>
</dbReference>
<keyword evidence="10 17" id="KW-0520">NAD</keyword>
<protein>
    <recommendedName>
        <fullName evidence="19">Bifunctional NAD(P)H-hydrate repair enzyme</fullName>
    </recommendedName>
    <alternativeName>
        <fullName evidence="19">Nicotinamide nucleotide repair protein</fullName>
    </alternativeName>
    <domain>
        <recommendedName>
            <fullName evidence="19">ADP-dependent (S)-NAD(P)H-hydrate dehydratase</fullName>
            <ecNumber evidence="19">4.2.1.136</ecNumber>
        </recommendedName>
        <alternativeName>
            <fullName evidence="19">ADP-dependent NAD(P)HX dehydratase</fullName>
        </alternativeName>
    </domain>
    <domain>
        <recommendedName>
            <fullName evidence="19">NAD(P)H-hydrate epimerase</fullName>
            <ecNumber evidence="19">5.1.99.6</ecNumber>
        </recommendedName>
    </domain>
</protein>
<evidence type="ECO:0000256" key="17">
    <source>
        <dbReference type="HAMAP-Rule" id="MF_01965"/>
    </source>
</evidence>
<dbReference type="GO" id="GO:0052856">
    <property type="term" value="F:NAD(P)HX epimerase activity"/>
    <property type="evidence" value="ECO:0007669"/>
    <property type="project" value="UniProtKB-UniRule"/>
</dbReference>
<dbReference type="PROSITE" id="PS51383">
    <property type="entry name" value="YJEF_C_3"/>
    <property type="match status" value="1"/>
</dbReference>
<evidence type="ECO:0000256" key="3">
    <source>
        <dbReference type="ARBA" id="ARBA00006001"/>
    </source>
</evidence>
<dbReference type="InterPro" id="IPR000631">
    <property type="entry name" value="CARKD"/>
</dbReference>
<keyword evidence="5 18" id="KW-0479">Metal-binding</keyword>
<feature type="binding site" evidence="17">
    <location>
        <position position="432"/>
    </location>
    <ligand>
        <name>(6S)-NADPHX</name>
        <dbReference type="ChEBI" id="CHEBI:64076"/>
    </ligand>
</feature>
<evidence type="ECO:0000256" key="8">
    <source>
        <dbReference type="ARBA" id="ARBA00022857"/>
    </source>
</evidence>
<dbReference type="Pfam" id="PF03853">
    <property type="entry name" value="YjeF_N"/>
    <property type="match status" value="1"/>
</dbReference>
<dbReference type="GO" id="GO:0046496">
    <property type="term" value="P:nicotinamide nucleotide metabolic process"/>
    <property type="evidence" value="ECO:0007669"/>
    <property type="project" value="UniProtKB-UniRule"/>
</dbReference>
<feature type="binding site" evidence="18">
    <location>
        <begin position="55"/>
        <end position="59"/>
    </location>
    <ligand>
        <name>(6S)-NADPHX</name>
        <dbReference type="ChEBI" id="CHEBI:64076"/>
    </ligand>
</feature>
<comment type="function">
    <text evidence="18">Catalyzes the epimerization of the S- and R-forms of NAD(P)HX, a damaged form of NAD(P)H that is a result of enzymatic or heat-dependent hydration. This is a prerequisite for the S-specific NAD(P)H-hydrate dehydratase to allow the repair of both epimers of NAD(P)HX.</text>
</comment>
<dbReference type="PANTHER" id="PTHR12592:SF0">
    <property type="entry name" value="ATP-DEPENDENT (S)-NAD(P)H-HYDRATE DEHYDRATASE"/>
    <property type="match status" value="1"/>
</dbReference>
<keyword evidence="6 17" id="KW-0547">Nucleotide-binding</keyword>
<accession>A0A6J4VS72</accession>
<evidence type="ECO:0000256" key="15">
    <source>
        <dbReference type="ARBA" id="ARBA00048238"/>
    </source>
</evidence>
<comment type="similarity">
    <text evidence="4 19">In the C-terminal section; belongs to the NnrD/CARKD family.</text>
</comment>
<feature type="binding site" evidence="18">
    <location>
        <position position="154"/>
    </location>
    <ligand>
        <name>(6S)-NADPHX</name>
        <dbReference type="ChEBI" id="CHEBI:64076"/>
    </ligand>
</feature>
<dbReference type="GO" id="GO:0052855">
    <property type="term" value="F:ADP-dependent NAD(P)H-hydrate dehydratase activity"/>
    <property type="evidence" value="ECO:0007669"/>
    <property type="project" value="UniProtKB-UniRule"/>
</dbReference>
<evidence type="ECO:0000256" key="13">
    <source>
        <dbReference type="ARBA" id="ARBA00023268"/>
    </source>
</evidence>
<comment type="cofactor">
    <cofactor evidence="18 19">
        <name>K(+)</name>
        <dbReference type="ChEBI" id="CHEBI:29103"/>
    </cofactor>
    <text evidence="18 19">Binds 1 potassium ion per subunit.</text>
</comment>
<proteinExistence type="inferred from homology"/>
<evidence type="ECO:0000313" key="22">
    <source>
        <dbReference type="EMBL" id="CAA9587393.1"/>
    </source>
</evidence>
<sequence length="490" mass="50683">MKLFTAPQMRAADAAATEAGIPLLLLMEVAGRAVAEAALRHFPDPDVLVLCGGGNNGGDGYVAARHLLGQRRVEVLELSDTPGSSDAKTMRGALLAHGLTPQPLTQAALSSALRARPLVIDALFGSGLDRALGGEPAAIVETLNRSDADILSIDVPSGLSADTGRILGPHIEATRTVQLAGAKVPSLFYPAKAAFGESDVIDIGIPATILEKQSSVTLLTPETVSPHQPTRAQDTHKYEVGTVLVIAGSAKYLGAAEMACRAALRGGAGLVTLAAEGRFAGTWPELIHEGLEWRANPLDMLARISDARAQVRVIGPGLGGEAEPFLGDLIRQRGVPTILDAGALIGGDSWFEAVRAHGRCVLTPHTGEAAKLLERPTAELRKDPIASAKTLATKANAVAVLKGATTVVAAPDGRVSVHGGGHPGMATGGTGDVLAGFLGAWCGDAESLFERAGACVWVHARAGRLAAERYGDGLVASDLIAELPRAWREL</sequence>
<feature type="binding site" evidence="17">
    <location>
        <position position="365"/>
    </location>
    <ligand>
        <name>(6S)-NADPHX</name>
        <dbReference type="ChEBI" id="CHEBI:64076"/>
    </ligand>
</feature>
<feature type="domain" description="YjeF C-terminal" evidence="20">
    <location>
        <begin position="220"/>
        <end position="490"/>
    </location>
</feature>
<comment type="cofactor">
    <cofactor evidence="17">
        <name>Mg(2+)</name>
        <dbReference type="ChEBI" id="CHEBI:18420"/>
    </cofactor>
</comment>
<dbReference type="PROSITE" id="PS01050">
    <property type="entry name" value="YJEF_C_2"/>
    <property type="match status" value="1"/>
</dbReference>